<keyword evidence="6 7" id="KW-0472">Membrane</keyword>
<feature type="transmembrane region" description="Helical" evidence="7">
    <location>
        <begin position="167"/>
        <end position="185"/>
    </location>
</feature>
<dbReference type="HAMAP" id="MF_00862">
    <property type="entry name" value="DabB"/>
    <property type="match status" value="1"/>
</dbReference>
<dbReference type="RefSeq" id="WP_211536475.1">
    <property type="nucleotide sequence ID" value="NZ_JAGSSV010000009.1"/>
</dbReference>
<dbReference type="EMBL" id="JAGSSV010000009">
    <property type="protein sequence ID" value="MBR7889132.1"/>
    <property type="molecule type" value="Genomic_DNA"/>
</dbReference>
<dbReference type="InterPro" id="IPR046396">
    <property type="entry name" value="Transporter_DabB"/>
</dbReference>
<comment type="function">
    <text evidence="7">Part of an energy-coupled inorganic carbon pump.</text>
</comment>
<keyword evidence="2 7" id="KW-0813">Transport</keyword>
<feature type="transmembrane region" description="Helical" evidence="7">
    <location>
        <begin position="268"/>
        <end position="287"/>
    </location>
</feature>
<comment type="similarity">
    <text evidence="7">Belongs to the inorganic carbon transporter (TC 9.A.2) DabB family.</text>
</comment>
<feature type="transmembrane region" description="Helical" evidence="7">
    <location>
        <begin position="461"/>
        <end position="485"/>
    </location>
</feature>
<accession>A0ABS5HCJ1</accession>
<evidence type="ECO:0000256" key="1">
    <source>
        <dbReference type="ARBA" id="ARBA00004127"/>
    </source>
</evidence>
<comment type="subunit">
    <text evidence="7">Forms a complex with DabA.</text>
</comment>
<sequence length="542" mass="59888">MSLVILSFLPIFIPAAFLLGGWHLGRATTERTPYKAVWLSRGLLMLFLATFPVSYFFADAWQSSNLIRHTSLSQIMLGLVTIMGWVLITFSQNYMAGQANQKRYYRWLMFTLASVAITVTSNHLVTFWLGWLGISLSLHNLLTFYPDRPRAILAAHKKFIVARLAELALLAAFVILYQAHGSLYISDILNTLTLQADAGIRLSTTDHFAAVLIAIAALIKCAQLPFHGWLIQVVESPTPISALLHAGVINLGGYLVLLFAPLVAQSSAAIWLLLLIAGLSTLASALVMTTRISVKVRLAWSTSAQMGLMLMEFALGLYELVLLHLLAHSFYKAYSFLNSGNAINDTLRLSLSGASKPHHSTGHSVQHGNESKPSLKTWLVTIAFCSLVALLVRTVFGLEGALSTWWLFALAMTLLIIQWQASEHAPSLPYILFVSAFLCVAYAALKLFFHILFPITHIGHTAALSLTDLWAMALFSLLFVINALLHYQVHLPAVRRLSIALFAGLYLDEWLTRLVLKVWPVTLPARAKDQHNTSAIDDSATL</sequence>
<evidence type="ECO:0000256" key="8">
    <source>
        <dbReference type="RuleBase" id="RU000320"/>
    </source>
</evidence>
<evidence type="ECO:0000259" key="9">
    <source>
        <dbReference type="Pfam" id="PF00361"/>
    </source>
</evidence>
<reference evidence="11" key="2">
    <citation type="submission" date="2023-07" db="EMBL/GenBank/DDBJ databases">
        <title>Marinomonas vulgaris A79, complete genome.</title>
        <authorList>
            <person name="Ying J.-J."/>
        </authorList>
    </citation>
    <scope>NUCLEOTIDE SEQUENCE [LARGE SCALE GENOMIC DNA]</scope>
    <source>
        <strain evidence="11">A79</strain>
    </source>
</reference>
<keyword evidence="5 7" id="KW-1133">Transmembrane helix</keyword>
<feature type="transmembrane region" description="Helical" evidence="7">
    <location>
        <begin position="242"/>
        <end position="262"/>
    </location>
</feature>
<dbReference type="Proteomes" id="UP000679722">
    <property type="component" value="Unassembled WGS sequence"/>
</dbReference>
<evidence type="ECO:0000313" key="11">
    <source>
        <dbReference type="Proteomes" id="UP000679722"/>
    </source>
</evidence>
<gene>
    <name evidence="7" type="primary">dabB</name>
    <name evidence="10" type="ORF">J9B83_09280</name>
</gene>
<proteinExistence type="inferred from homology"/>
<feature type="transmembrane region" description="Helical" evidence="7">
    <location>
        <begin position="36"/>
        <end position="58"/>
    </location>
</feature>
<reference evidence="10 11" key="1">
    <citation type="submission" date="2021-04" db="EMBL/GenBank/DDBJ databases">
        <authorList>
            <person name="Sun C."/>
        </authorList>
    </citation>
    <scope>NUCLEOTIDE SEQUENCE [LARGE SCALE GENOMIC DNA]</scope>
    <source>
        <strain evidence="10 11">A79</strain>
    </source>
</reference>
<feature type="transmembrane region" description="Helical" evidence="7">
    <location>
        <begin position="427"/>
        <end position="449"/>
    </location>
</feature>
<feature type="transmembrane region" description="Helical" evidence="7">
    <location>
        <begin position="127"/>
        <end position="146"/>
    </location>
</feature>
<evidence type="ECO:0000256" key="2">
    <source>
        <dbReference type="ARBA" id="ARBA00022448"/>
    </source>
</evidence>
<comment type="subcellular location">
    <subcellularLocation>
        <location evidence="7">Cell membrane</location>
        <topology evidence="7">Multi-pass membrane protein</topology>
    </subcellularLocation>
    <subcellularLocation>
        <location evidence="1">Endomembrane system</location>
        <topology evidence="1">Multi-pass membrane protein</topology>
    </subcellularLocation>
    <subcellularLocation>
        <location evidence="8">Membrane</location>
        <topology evidence="8">Multi-pass membrane protein</topology>
    </subcellularLocation>
</comment>
<protein>
    <recommendedName>
        <fullName evidence="7">Probable inorganic carbon transporter subunit DabB</fullName>
    </recommendedName>
</protein>
<keyword evidence="4 7" id="KW-0812">Transmembrane</keyword>
<dbReference type="Pfam" id="PF00361">
    <property type="entry name" value="Proton_antipo_M"/>
    <property type="match status" value="1"/>
</dbReference>
<evidence type="ECO:0000256" key="5">
    <source>
        <dbReference type="ARBA" id="ARBA00022989"/>
    </source>
</evidence>
<feature type="transmembrane region" description="Helical" evidence="7">
    <location>
        <begin position="70"/>
        <end position="92"/>
    </location>
</feature>
<feature type="transmembrane region" description="Helical" evidence="7">
    <location>
        <begin position="403"/>
        <end position="421"/>
    </location>
</feature>
<keyword evidence="3 7" id="KW-1003">Cell membrane</keyword>
<dbReference type="NCBIfam" id="NF006029">
    <property type="entry name" value="PRK08168.1"/>
    <property type="match status" value="1"/>
</dbReference>
<evidence type="ECO:0000256" key="6">
    <source>
        <dbReference type="ARBA" id="ARBA00023136"/>
    </source>
</evidence>
<feature type="transmembrane region" description="Helical" evidence="7">
    <location>
        <begin position="208"/>
        <end position="230"/>
    </location>
</feature>
<comment type="caution">
    <text evidence="10">The sequence shown here is derived from an EMBL/GenBank/DDBJ whole genome shotgun (WGS) entry which is preliminary data.</text>
</comment>
<organism evidence="10 11">
    <name type="scientific">Marinomonas vulgaris</name>
    <dbReference type="NCBI Taxonomy" id="2823372"/>
    <lineage>
        <taxon>Bacteria</taxon>
        <taxon>Pseudomonadati</taxon>
        <taxon>Pseudomonadota</taxon>
        <taxon>Gammaproteobacteria</taxon>
        <taxon>Oceanospirillales</taxon>
        <taxon>Oceanospirillaceae</taxon>
        <taxon>Marinomonas</taxon>
    </lineage>
</organism>
<dbReference type="PRINTS" id="PR01434">
    <property type="entry name" value="NADHDHGNASE5"/>
</dbReference>
<feature type="transmembrane region" description="Helical" evidence="7">
    <location>
        <begin position="104"/>
        <end position="121"/>
    </location>
</feature>
<evidence type="ECO:0000256" key="7">
    <source>
        <dbReference type="HAMAP-Rule" id="MF_00862"/>
    </source>
</evidence>
<dbReference type="InterPro" id="IPR001750">
    <property type="entry name" value="ND/Mrp_TM"/>
</dbReference>
<evidence type="ECO:0000256" key="3">
    <source>
        <dbReference type="ARBA" id="ARBA00022475"/>
    </source>
</evidence>
<dbReference type="PANTHER" id="PTHR42829:SF1">
    <property type="entry name" value="INORGANIC CARBON TRANSPORTER SUBUNIT DABB-RELATED"/>
    <property type="match status" value="1"/>
</dbReference>
<feature type="domain" description="NADH:quinone oxidoreductase/Mrp antiporter transmembrane" evidence="9">
    <location>
        <begin position="121"/>
        <end position="346"/>
    </location>
</feature>
<name>A0ABS5HCJ1_9GAMM</name>
<evidence type="ECO:0000313" key="10">
    <source>
        <dbReference type="EMBL" id="MBR7889132.1"/>
    </source>
</evidence>
<keyword evidence="11" id="KW-1185">Reference proteome</keyword>
<dbReference type="InterPro" id="IPR003945">
    <property type="entry name" value="NU5C-like"/>
</dbReference>
<evidence type="ECO:0000256" key="4">
    <source>
        <dbReference type="ARBA" id="ARBA00022692"/>
    </source>
</evidence>
<feature type="transmembrane region" description="Helical" evidence="7">
    <location>
        <begin position="6"/>
        <end position="24"/>
    </location>
</feature>
<feature type="transmembrane region" description="Helical" evidence="7">
    <location>
        <begin position="308"/>
        <end position="331"/>
    </location>
</feature>
<dbReference type="PANTHER" id="PTHR42829">
    <property type="entry name" value="NADH-UBIQUINONE OXIDOREDUCTASE CHAIN 5"/>
    <property type="match status" value="1"/>
</dbReference>
<feature type="transmembrane region" description="Helical" evidence="7">
    <location>
        <begin position="378"/>
        <end position="396"/>
    </location>
</feature>